<comment type="caution">
    <text evidence="1">The sequence shown here is derived from an EMBL/GenBank/DDBJ whole genome shotgun (WGS) entry which is preliminary data.</text>
</comment>
<reference evidence="1 2" key="1">
    <citation type="submission" date="2017-10" db="EMBL/GenBank/DDBJ databases">
        <title>Bifidobacterium xylocopum sp. nov. and Bifidobacterium aemilianum sp. nov., from the carpenter bee (Xylocopa violacea) digestive tract.</title>
        <authorList>
            <person name="Alberoni D."/>
            <person name="Baffoni L."/>
            <person name="Di Gioia D."/>
            <person name="Gaggia F."/>
            <person name="Biavati B."/>
        </authorList>
    </citation>
    <scope>NUCLEOTIDE SEQUENCE [LARGE SCALE GENOMIC DNA]</scope>
    <source>
        <strain evidence="1 2">XV2</strain>
    </source>
</reference>
<dbReference type="AlphaFoldDB" id="A0A366KDI3"/>
<dbReference type="Gene3D" id="3.30.300.20">
    <property type="match status" value="1"/>
</dbReference>
<keyword evidence="2" id="KW-1185">Reference proteome</keyword>
<dbReference type="RefSeq" id="WP_113852893.1">
    <property type="nucleotide sequence ID" value="NZ_PDCH01000002.1"/>
</dbReference>
<dbReference type="Proteomes" id="UP000252345">
    <property type="component" value="Unassembled WGS sequence"/>
</dbReference>
<gene>
    <name evidence="1" type="ORF">CRD59_01795</name>
</gene>
<dbReference type="OrthoDB" id="4703953at2"/>
<protein>
    <submittedName>
        <fullName evidence="1">Peroxiredoxin</fullName>
    </submittedName>
</protein>
<proteinExistence type="predicted"/>
<evidence type="ECO:0000313" key="1">
    <source>
        <dbReference type="EMBL" id="RBP99796.1"/>
    </source>
</evidence>
<name>A0A366KDI3_9BIFI</name>
<sequence>MSRRLWVERGADGTWEARSDDGAMIKFGRGEGLFTPGDLAQIALAACAGMSSQFAVENTLGEGKGAKIVVSARYSDDDDAFLSFDEQVSVDATDAHMSDEDAAKLEDRITRHIDKNCTVKHTYVRETPVRMNVKVRH</sequence>
<dbReference type="SUPFAM" id="SSF82784">
    <property type="entry name" value="OsmC-like"/>
    <property type="match status" value="1"/>
</dbReference>
<dbReference type="EMBL" id="PDCH01000002">
    <property type="protein sequence ID" value="RBP99796.1"/>
    <property type="molecule type" value="Genomic_DNA"/>
</dbReference>
<accession>A0A366KDI3</accession>
<dbReference type="InterPro" id="IPR036102">
    <property type="entry name" value="OsmC/Ohrsf"/>
</dbReference>
<organism evidence="1 2">
    <name type="scientific">Bifidobacterium xylocopae</name>
    <dbReference type="NCBI Taxonomy" id="2493119"/>
    <lineage>
        <taxon>Bacteria</taxon>
        <taxon>Bacillati</taxon>
        <taxon>Actinomycetota</taxon>
        <taxon>Actinomycetes</taxon>
        <taxon>Bifidobacteriales</taxon>
        <taxon>Bifidobacteriaceae</taxon>
        <taxon>Bifidobacterium</taxon>
    </lineage>
</organism>
<evidence type="ECO:0000313" key="2">
    <source>
        <dbReference type="Proteomes" id="UP000252345"/>
    </source>
</evidence>
<dbReference type="InterPro" id="IPR015946">
    <property type="entry name" value="KH_dom-like_a/b"/>
</dbReference>